<dbReference type="AlphaFoldDB" id="A0A2S1TZJ6"/>
<dbReference type="Gene3D" id="3.40.50.450">
    <property type="match status" value="1"/>
</dbReference>
<dbReference type="EMBL" id="MH043894">
    <property type="protein sequence ID" value="AWI67048.1"/>
    <property type="molecule type" value="mRNA"/>
</dbReference>
<accession>A0A2S1TZJ6</accession>
<reference evidence="1" key="1">
    <citation type="submission" date="2018-03" db="EMBL/GenBank/DDBJ databases">
        <title>Horizontal gene transfer is an indispensable driver in forging the evolution of the Neocallimastigomycota as a distinct gut-dwelling fungal lineage.</title>
        <authorList>
            <person name="Murphy C.L."/>
            <person name="Youssef N.H."/>
            <person name="Elshahed M.S."/>
        </authorList>
    </citation>
    <scope>NUCLEOTIDE SEQUENCE</scope>
    <source>
        <strain evidence="1">A2</strain>
    </source>
</reference>
<dbReference type="InterPro" id="IPR005269">
    <property type="entry name" value="LOG"/>
</dbReference>
<evidence type="ECO:0008006" key="2">
    <source>
        <dbReference type="Google" id="ProtNLM"/>
    </source>
</evidence>
<proteinExistence type="evidence at transcript level"/>
<evidence type="ECO:0000313" key="1">
    <source>
        <dbReference type="EMBL" id="AWI67048.1"/>
    </source>
</evidence>
<dbReference type="GO" id="GO:0009691">
    <property type="term" value="P:cytokinin biosynthetic process"/>
    <property type="evidence" value="ECO:0007669"/>
    <property type="project" value="InterPro"/>
</dbReference>
<sequence>MNKNICVYCSSSNSLDDKYYKIAYELGSTLAKEGCSLVYGGSTRGCMGKVAEGFLDNNGKVTGIIPQILNEKKGIVNPPGAEIIVTKDMNIRKQLMEEKADVFLALPGSFGTLDEIIQVIVTKQLSYHKKAIIFLDVDNFYKPLFDMFENFYKNGFAKEICRELFFVAKNVNEVVDYCKNYVEKEFDYK</sequence>
<dbReference type="SUPFAM" id="SSF102405">
    <property type="entry name" value="MCP/YpsA-like"/>
    <property type="match status" value="1"/>
</dbReference>
<dbReference type="PANTHER" id="PTHR31223:SF70">
    <property type="entry name" value="LOG FAMILY PROTEIN YJL055W"/>
    <property type="match status" value="1"/>
</dbReference>
<dbReference type="Pfam" id="PF03641">
    <property type="entry name" value="Lysine_decarbox"/>
    <property type="match status" value="1"/>
</dbReference>
<dbReference type="NCBIfam" id="TIGR00730">
    <property type="entry name" value="Rossman fold protein, TIGR00730 family"/>
    <property type="match status" value="1"/>
</dbReference>
<protein>
    <recommendedName>
        <fullName evidence="2">Cytokinin riboside 5'-monophosphate phosphoribohydrolase</fullName>
    </recommendedName>
</protein>
<name>A0A2S1TZJ6_PIRSP</name>
<organism evidence="1">
    <name type="scientific">Piromyces sp</name>
    <dbReference type="NCBI Taxonomy" id="45796"/>
    <lineage>
        <taxon>Eukaryota</taxon>
        <taxon>Fungi</taxon>
        <taxon>Fungi incertae sedis</taxon>
        <taxon>Chytridiomycota</taxon>
        <taxon>Chytridiomycota incertae sedis</taxon>
        <taxon>Neocallimastigomycetes</taxon>
        <taxon>Neocallimastigales</taxon>
        <taxon>Neocallimastigaceae</taxon>
        <taxon>Piromyces</taxon>
    </lineage>
</organism>
<dbReference type="GO" id="GO:0016799">
    <property type="term" value="F:hydrolase activity, hydrolyzing N-glycosyl compounds"/>
    <property type="evidence" value="ECO:0007669"/>
    <property type="project" value="TreeGrafter"/>
</dbReference>
<dbReference type="GO" id="GO:0005829">
    <property type="term" value="C:cytosol"/>
    <property type="evidence" value="ECO:0007669"/>
    <property type="project" value="TreeGrafter"/>
</dbReference>
<dbReference type="InterPro" id="IPR031100">
    <property type="entry name" value="LOG_fam"/>
</dbReference>
<dbReference type="PANTHER" id="PTHR31223">
    <property type="entry name" value="LOG FAMILY PROTEIN YJL055W"/>
    <property type="match status" value="1"/>
</dbReference>